<gene>
    <name evidence="3" type="ORF">PROPJV5_0866</name>
</gene>
<dbReference type="GO" id="GO:0005829">
    <property type="term" value="C:cytosol"/>
    <property type="evidence" value="ECO:0007669"/>
    <property type="project" value="TreeGrafter"/>
</dbReference>
<dbReference type="InterPro" id="IPR036894">
    <property type="entry name" value="YbaB-like_sf"/>
</dbReference>
<keyword evidence="1 2" id="KW-0238">DNA-binding</keyword>
<dbReference type="AlphaFoldDB" id="A0A375HZE0"/>
<dbReference type="GO" id="GO:0003677">
    <property type="term" value="F:DNA binding"/>
    <property type="evidence" value="ECO:0007669"/>
    <property type="project" value="UniProtKB-UniRule"/>
</dbReference>
<dbReference type="EMBL" id="OMOH01000003">
    <property type="protein sequence ID" value="SPF67911.1"/>
    <property type="molecule type" value="Genomic_DNA"/>
</dbReference>
<dbReference type="PANTHER" id="PTHR33449">
    <property type="entry name" value="NUCLEOID-ASSOCIATED PROTEIN YBAB"/>
    <property type="match status" value="1"/>
</dbReference>
<dbReference type="GO" id="GO:0043590">
    <property type="term" value="C:bacterial nucleoid"/>
    <property type="evidence" value="ECO:0007669"/>
    <property type="project" value="UniProtKB-UniRule"/>
</dbReference>
<dbReference type="PANTHER" id="PTHR33449:SF1">
    <property type="entry name" value="NUCLEOID-ASSOCIATED PROTEIN YBAB"/>
    <property type="match status" value="1"/>
</dbReference>
<comment type="similarity">
    <text evidence="2">Belongs to the YbaB/EbfC family.</text>
</comment>
<protein>
    <recommendedName>
        <fullName evidence="2">Nucleoid-associated protein PROPJV5_0866</fullName>
    </recommendedName>
</protein>
<dbReference type="InterPro" id="IPR004401">
    <property type="entry name" value="YbaB/EbfC"/>
</dbReference>
<evidence type="ECO:0000256" key="1">
    <source>
        <dbReference type="ARBA" id="ARBA00023125"/>
    </source>
</evidence>
<evidence type="ECO:0000313" key="4">
    <source>
        <dbReference type="Proteomes" id="UP000265962"/>
    </source>
</evidence>
<comment type="function">
    <text evidence="2">Binds to DNA and alters its conformation. May be involved in regulation of gene expression, nucleoid organization and DNA protection.</text>
</comment>
<comment type="subcellular location">
    <subcellularLocation>
        <location evidence="2">Cytoplasm</location>
        <location evidence="2">Nucleoid</location>
    </subcellularLocation>
</comment>
<dbReference type="PIRSF" id="PIRSF004555">
    <property type="entry name" value="UCP004555"/>
    <property type="match status" value="1"/>
</dbReference>
<dbReference type="RefSeq" id="WP_119715117.1">
    <property type="nucleotide sequence ID" value="NZ_OMOH01000003.1"/>
</dbReference>
<comment type="subunit">
    <text evidence="2">Homodimer.</text>
</comment>
<name>A0A375HZE0_9ACTN</name>
<proteinExistence type="inferred from homology"/>
<reference evidence="4" key="1">
    <citation type="submission" date="2018-02" db="EMBL/GenBank/DDBJ databases">
        <authorList>
            <person name="Hornung B."/>
        </authorList>
    </citation>
    <scope>NUCLEOTIDE SEQUENCE [LARGE SCALE GENOMIC DNA]</scope>
</reference>
<evidence type="ECO:0000313" key="3">
    <source>
        <dbReference type="EMBL" id="SPF67911.1"/>
    </source>
</evidence>
<sequence length="102" mass="10473">MFPEGMDMNALLEQAQQVQAQLQAAQRDLEATSFTGTAGGELVEATVRGNGELIGLAIKPEAIDPSDPEGLADLVLAAVRDASTKASAAAQKVVPDLGQLGL</sequence>
<dbReference type="NCBIfam" id="TIGR00103">
    <property type="entry name" value="DNA_YbaB_EbfC"/>
    <property type="match status" value="1"/>
</dbReference>
<dbReference type="SUPFAM" id="SSF82607">
    <property type="entry name" value="YbaB-like"/>
    <property type="match status" value="1"/>
</dbReference>
<dbReference type="OrthoDB" id="9809370at2"/>
<dbReference type="Gene3D" id="3.30.1310.10">
    <property type="entry name" value="Nucleoid-associated protein YbaB-like domain"/>
    <property type="match status" value="1"/>
</dbReference>
<keyword evidence="4" id="KW-1185">Reference proteome</keyword>
<accession>A0A375HZE0</accession>
<evidence type="ECO:0000256" key="2">
    <source>
        <dbReference type="HAMAP-Rule" id="MF_00274"/>
    </source>
</evidence>
<organism evidence="3 4">
    <name type="scientific">Propionibacterium ruminifibrarum</name>
    <dbReference type="NCBI Taxonomy" id="1962131"/>
    <lineage>
        <taxon>Bacteria</taxon>
        <taxon>Bacillati</taxon>
        <taxon>Actinomycetota</taxon>
        <taxon>Actinomycetes</taxon>
        <taxon>Propionibacteriales</taxon>
        <taxon>Propionibacteriaceae</taxon>
        <taxon>Propionibacterium</taxon>
    </lineage>
</organism>
<dbReference type="Proteomes" id="UP000265962">
    <property type="component" value="Unassembled WGS sequence"/>
</dbReference>
<dbReference type="Pfam" id="PF02575">
    <property type="entry name" value="YbaB_DNA_bd"/>
    <property type="match status" value="1"/>
</dbReference>
<keyword evidence="2" id="KW-0963">Cytoplasm</keyword>
<dbReference type="HAMAP" id="MF_00274">
    <property type="entry name" value="DNA_YbaB_EbfC"/>
    <property type="match status" value="1"/>
</dbReference>